<dbReference type="AlphaFoldDB" id="A0A846W272"/>
<dbReference type="PROSITE" id="PS51747">
    <property type="entry name" value="CYT_DCMP_DEAMINASES_2"/>
    <property type="match status" value="1"/>
</dbReference>
<proteinExistence type="predicted"/>
<dbReference type="Gene3D" id="3.40.140.10">
    <property type="entry name" value="Cytidine Deaminase, domain 2"/>
    <property type="match status" value="1"/>
</dbReference>
<name>A0A846W272_9NOCA</name>
<accession>A0A846W272</accession>
<reference evidence="2 3" key="1">
    <citation type="submission" date="2020-04" db="EMBL/GenBank/DDBJ databases">
        <title>MicrobeNet Type strains.</title>
        <authorList>
            <person name="Nicholson A.C."/>
        </authorList>
    </citation>
    <scope>NUCLEOTIDE SEQUENCE [LARGE SCALE GENOMIC DNA]</scope>
    <source>
        <strain evidence="2 3">DSM 44960</strain>
    </source>
</reference>
<keyword evidence="3" id="KW-1185">Reference proteome</keyword>
<dbReference type="InterPro" id="IPR016193">
    <property type="entry name" value="Cytidine_deaminase-like"/>
</dbReference>
<protein>
    <submittedName>
        <fullName evidence="2">dCMP deaminase</fullName>
    </submittedName>
</protein>
<evidence type="ECO:0000313" key="3">
    <source>
        <dbReference type="Proteomes" id="UP000572007"/>
    </source>
</evidence>
<dbReference type="InterPro" id="IPR002125">
    <property type="entry name" value="CMP_dCMP_dom"/>
</dbReference>
<feature type="domain" description="CMP/dCMP-type deaminase" evidence="1">
    <location>
        <begin position="1"/>
        <end position="123"/>
    </location>
</feature>
<dbReference type="Proteomes" id="UP000572007">
    <property type="component" value="Unassembled WGS sequence"/>
</dbReference>
<sequence length="142" mass="15351">MHRAIELARQCPPSSTAYSVGAVIVVDGVEISTGYSRETDEKVHAEESALNKLDADDPRLARATIYSTLEPCSTRATATRLPCTDRILAAGIPRVVIAWREPSLFVAACEGVDKLRTNGVEVVELTDLAEAARSMNDHLDLS</sequence>
<dbReference type="Pfam" id="PF00383">
    <property type="entry name" value="dCMP_cyt_deam_1"/>
    <property type="match status" value="1"/>
</dbReference>
<gene>
    <name evidence="2" type="ORF">HGA10_07930</name>
</gene>
<comment type="caution">
    <text evidence="2">The sequence shown here is derived from an EMBL/GenBank/DDBJ whole genome shotgun (WGS) entry which is preliminary data.</text>
</comment>
<organism evidence="2 3">
    <name type="scientific">Nocardia coubleae</name>
    <dbReference type="NCBI Taxonomy" id="356147"/>
    <lineage>
        <taxon>Bacteria</taxon>
        <taxon>Bacillati</taxon>
        <taxon>Actinomycetota</taxon>
        <taxon>Actinomycetes</taxon>
        <taxon>Mycobacteriales</taxon>
        <taxon>Nocardiaceae</taxon>
        <taxon>Nocardia</taxon>
    </lineage>
</organism>
<dbReference type="SUPFAM" id="SSF53927">
    <property type="entry name" value="Cytidine deaminase-like"/>
    <property type="match status" value="1"/>
</dbReference>
<dbReference type="EMBL" id="JAAXOM010000002">
    <property type="protein sequence ID" value="NKX87241.1"/>
    <property type="molecule type" value="Genomic_DNA"/>
</dbReference>
<dbReference type="GO" id="GO:0003824">
    <property type="term" value="F:catalytic activity"/>
    <property type="evidence" value="ECO:0007669"/>
    <property type="project" value="InterPro"/>
</dbReference>
<evidence type="ECO:0000259" key="1">
    <source>
        <dbReference type="PROSITE" id="PS51747"/>
    </source>
</evidence>
<evidence type="ECO:0000313" key="2">
    <source>
        <dbReference type="EMBL" id="NKX87241.1"/>
    </source>
</evidence>